<evidence type="ECO:0000313" key="2">
    <source>
        <dbReference type="Proteomes" id="UP000679779"/>
    </source>
</evidence>
<reference evidence="1" key="1">
    <citation type="submission" date="2021-03" db="EMBL/GenBank/DDBJ databases">
        <title>Antimicrobial resistance genes in bacteria isolated from Japanese honey, and their potential for conferring macrolide and lincosamide resistance in the American foulbrood pathogen Paenibacillus larvae.</title>
        <authorList>
            <person name="Okamoto M."/>
            <person name="Kumagai M."/>
            <person name="Kanamori H."/>
            <person name="Takamatsu D."/>
        </authorList>
    </citation>
    <scope>NUCLEOTIDE SEQUENCE</scope>
    <source>
        <strain evidence="1">J2TS6</strain>
    </source>
</reference>
<dbReference type="AlphaFoldDB" id="A0A920CA05"/>
<organism evidence="1 2">
    <name type="scientific">Paenibacillus albilobatus</name>
    <dbReference type="NCBI Taxonomy" id="2716884"/>
    <lineage>
        <taxon>Bacteria</taxon>
        <taxon>Bacillati</taxon>
        <taxon>Bacillota</taxon>
        <taxon>Bacilli</taxon>
        <taxon>Bacillales</taxon>
        <taxon>Paenibacillaceae</taxon>
        <taxon>Paenibacillus</taxon>
    </lineage>
</organism>
<evidence type="ECO:0000313" key="1">
    <source>
        <dbReference type="EMBL" id="GIO31690.1"/>
    </source>
</evidence>
<name>A0A920CA05_9BACL</name>
<sequence>MQKAFIVYFWTEKRNNLDELNQLLSEGWKVHSQKPMGTGESAGAYSLVILEK</sequence>
<protein>
    <recommendedName>
        <fullName evidence="3">DUF4177 domain-containing protein</fullName>
    </recommendedName>
</protein>
<dbReference type="EMBL" id="BORQ01000003">
    <property type="protein sequence ID" value="GIO31690.1"/>
    <property type="molecule type" value="Genomic_DNA"/>
</dbReference>
<keyword evidence="2" id="KW-1185">Reference proteome</keyword>
<comment type="caution">
    <text evidence="1">The sequence shown here is derived from an EMBL/GenBank/DDBJ whole genome shotgun (WGS) entry which is preliminary data.</text>
</comment>
<dbReference type="RefSeq" id="WP_160042597.1">
    <property type="nucleotide sequence ID" value="NZ_BORQ01000003.1"/>
</dbReference>
<gene>
    <name evidence="1" type="ORF">J2TS6_28310</name>
</gene>
<proteinExistence type="predicted"/>
<evidence type="ECO:0008006" key="3">
    <source>
        <dbReference type="Google" id="ProtNLM"/>
    </source>
</evidence>
<accession>A0A920CA05</accession>
<dbReference type="Proteomes" id="UP000679779">
    <property type="component" value="Unassembled WGS sequence"/>
</dbReference>